<feature type="domain" description="Malectin-like" evidence="6">
    <location>
        <begin position="58"/>
        <end position="146"/>
    </location>
</feature>
<accession>A0AAW0M0F7</accession>
<evidence type="ECO:0000256" key="3">
    <source>
        <dbReference type="ARBA" id="ARBA00022729"/>
    </source>
</evidence>
<organism evidence="7">
    <name type="scientific">Quercus suber</name>
    <name type="common">Cork oak</name>
    <dbReference type="NCBI Taxonomy" id="58331"/>
    <lineage>
        <taxon>Eukaryota</taxon>
        <taxon>Viridiplantae</taxon>
        <taxon>Streptophyta</taxon>
        <taxon>Embryophyta</taxon>
        <taxon>Tracheophyta</taxon>
        <taxon>Spermatophyta</taxon>
        <taxon>Magnoliopsida</taxon>
        <taxon>eudicotyledons</taxon>
        <taxon>Gunneridae</taxon>
        <taxon>Pentapetalae</taxon>
        <taxon>rosids</taxon>
        <taxon>fabids</taxon>
        <taxon>Fagales</taxon>
        <taxon>Fagaceae</taxon>
        <taxon>Quercus</taxon>
    </lineage>
</organism>
<evidence type="ECO:0000313" key="7">
    <source>
        <dbReference type="EMBL" id="KAK7857064.1"/>
    </source>
</evidence>
<keyword evidence="5" id="KW-0472">Membrane</keyword>
<sequence>MPIQISMHDALESIMVLRAWLVFVLLIGILDNLKLAKGDGTEHARRRLVDQTPGFISIDCGATSDYLDEGTGIFYKSDSGFIDTGTNNDISPEYYSSMVSPNYVRQIKNLRSFPQGTKNCYTLKPEQGKSSNYLIRAFFFYGNYDN</sequence>
<comment type="subcellular location">
    <subcellularLocation>
        <location evidence="1">Membrane</location>
        <topology evidence="1">Single-pass membrane protein</topology>
    </subcellularLocation>
</comment>
<keyword evidence="2" id="KW-0812">Transmembrane</keyword>
<name>A0AAW0M0F7_QUESU</name>
<dbReference type="Pfam" id="PF12819">
    <property type="entry name" value="Malectin_like"/>
    <property type="match status" value="1"/>
</dbReference>
<keyword evidence="7" id="KW-0808">Transferase</keyword>
<evidence type="ECO:0000256" key="2">
    <source>
        <dbReference type="ARBA" id="ARBA00022692"/>
    </source>
</evidence>
<dbReference type="GO" id="GO:0016301">
    <property type="term" value="F:kinase activity"/>
    <property type="evidence" value="ECO:0007669"/>
    <property type="project" value="UniProtKB-KW"/>
</dbReference>
<reference evidence="7" key="1">
    <citation type="submission" date="2017-12" db="EMBL/GenBank/DDBJ databases">
        <authorList>
            <person name="Barbosa P."/>
            <person name="Usie A."/>
            <person name="Ramos A.M."/>
        </authorList>
    </citation>
    <scope>NUCLEOTIDE SEQUENCE</scope>
    <source>
        <strain evidence="7">HL8</strain>
        <tissue evidence="7">Leaves</tissue>
    </source>
</reference>
<reference evidence="7" key="3">
    <citation type="submission" date="2023-07" db="EMBL/GenBank/DDBJ databases">
        <title>An improved reference 1 genome and first organelle genomes of Quercus suber.</title>
        <authorList>
            <consortium name="Genosuber Consortium"/>
            <person name="Usie A."/>
            <person name="Serra O."/>
            <person name="Barros P."/>
        </authorList>
    </citation>
    <scope>NUCLEOTIDE SEQUENCE</scope>
    <source>
        <strain evidence="7">HL8</strain>
        <tissue evidence="7">Leaves</tissue>
    </source>
</reference>
<keyword evidence="3" id="KW-0732">Signal</keyword>
<dbReference type="GO" id="GO:0016020">
    <property type="term" value="C:membrane"/>
    <property type="evidence" value="ECO:0007669"/>
    <property type="project" value="UniProtKB-SubCell"/>
</dbReference>
<proteinExistence type="predicted"/>
<protein>
    <submittedName>
        <fullName evidence="7">Leucine-rich repeat receptor-like protein kinase</fullName>
    </submittedName>
</protein>
<keyword evidence="7" id="KW-0418">Kinase</keyword>
<dbReference type="PANTHER" id="PTHR45631">
    <property type="entry name" value="OS07G0107800 PROTEIN-RELATED"/>
    <property type="match status" value="1"/>
</dbReference>
<reference evidence="7" key="2">
    <citation type="journal article" date="2018" name="Sci. Data">
        <title>The draft genome sequence of cork oak.</title>
        <authorList>
            <person name="Ramos A.M."/>
            <person name="Usie A."/>
            <person name="Barbosa P."/>
            <person name="Barros P.M."/>
            <person name="Capote T."/>
            <person name="Chaves I."/>
            <person name="Simoes F."/>
            <person name="Abreu I."/>
            <person name="Carrasquinho I."/>
            <person name="Faro C."/>
            <person name="Guimaraes J.B."/>
            <person name="Mendonca D."/>
            <person name="Nobrega F."/>
            <person name="Rodrigues L."/>
            <person name="Saibo N.J.M."/>
            <person name="Varela M.C."/>
            <person name="Egas C."/>
            <person name="Matos J."/>
            <person name="Miguel C.M."/>
            <person name="Oliveira M.M."/>
            <person name="Ricardo C.P."/>
            <person name="Goncalves S."/>
        </authorList>
    </citation>
    <scope>NUCLEOTIDE SEQUENCE [LARGE SCALE GENOMIC DNA]</scope>
    <source>
        <strain evidence="7">HL8</strain>
    </source>
</reference>
<keyword evidence="4" id="KW-1133">Transmembrane helix</keyword>
<dbReference type="AlphaFoldDB" id="A0AAW0M0F7"/>
<keyword evidence="7" id="KW-0675">Receptor</keyword>
<gene>
    <name evidence="7" type="ORF">CFP56_019777</name>
</gene>
<evidence type="ECO:0000256" key="4">
    <source>
        <dbReference type="ARBA" id="ARBA00022989"/>
    </source>
</evidence>
<evidence type="ECO:0000256" key="5">
    <source>
        <dbReference type="ARBA" id="ARBA00023136"/>
    </source>
</evidence>
<dbReference type="EMBL" id="PKMF04000030">
    <property type="protein sequence ID" value="KAK7857064.1"/>
    <property type="molecule type" value="Genomic_DNA"/>
</dbReference>
<comment type="caution">
    <text evidence="7">The sequence shown here is derived from an EMBL/GenBank/DDBJ whole genome shotgun (WGS) entry which is preliminary data.</text>
</comment>
<dbReference type="InterPro" id="IPR024788">
    <property type="entry name" value="Malectin-like_Carb-bd_dom"/>
</dbReference>
<evidence type="ECO:0000256" key="1">
    <source>
        <dbReference type="ARBA" id="ARBA00004167"/>
    </source>
</evidence>
<evidence type="ECO:0000259" key="6">
    <source>
        <dbReference type="Pfam" id="PF12819"/>
    </source>
</evidence>
<dbReference type="PANTHER" id="PTHR45631:SF212">
    <property type="entry name" value="PROTEIN KINASE DOMAIN-CONTAINING PROTEIN"/>
    <property type="match status" value="1"/>
</dbReference>